<evidence type="ECO:0000256" key="3">
    <source>
        <dbReference type="ARBA" id="ARBA00022656"/>
    </source>
</evidence>
<keyword evidence="5" id="KW-1015">Disulfide bond</keyword>
<evidence type="ECO:0000313" key="7">
    <source>
        <dbReference type="EMBL" id="QNF22871.1"/>
    </source>
</evidence>
<dbReference type="InterPro" id="IPR019553">
    <property type="entry name" value="Spider_toxin_CSTX_knottin"/>
</dbReference>
<sequence length="115" mass="13355">MKYLILFGVVFLTLLSYCSSEIDDDFENFMHEELVEAKDPFAISRKEDNENCIPKHHECTSNRHGCCRGKLFKYKCQCVKMVNAQKEETERCACITPGLHKAVEFVLQLFKKVIT</sequence>
<evidence type="ECO:0000256" key="6">
    <source>
        <dbReference type="SAM" id="SignalP"/>
    </source>
</evidence>
<dbReference type="Pfam" id="PF10530">
    <property type="entry name" value="Toxin_35"/>
    <property type="match status" value="1"/>
</dbReference>
<keyword evidence="3" id="KW-0800">Toxin</keyword>
<dbReference type="AlphaFoldDB" id="A0A7G7FEV3"/>
<dbReference type="PROSITE" id="PS60029">
    <property type="entry name" value="SPIDER_CSTX"/>
    <property type="match status" value="1"/>
</dbReference>
<keyword evidence="4 6" id="KW-0732">Signal</keyword>
<dbReference type="GO" id="GO:0005576">
    <property type="term" value="C:extracellular region"/>
    <property type="evidence" value="ECO:0007669"/>
    <property type="project" value="UniProtKB-SubCell"/>
</dbReference>
<protein>
    <submittedName>
        <fullName evidence="7">U2-lycotoxin-Lt19c</fullName>
    </submittedName>
</protein>
<name>A0A7G7FEV3_LYCTA</name>
<feature type="signal peptide" evidence="6">
    <location>
        <begin position="1"/>
        <end position="20"/>
    </location>
</feature>
<feature type="chain" id="PRO_5028854652" evidence="6">
    <location>
        <begin position="21"/>
        <end position="115"/>
    </location>
</feature>
<proteinExistence type="evidence at transcript level"/>
<dbReference type="GO" id="GO:0090729">
    <property type="term" value="F:toxin activity"/>
    <property type="evidence" value="ECO:0007669"/>
    <property type="project" value="UniProtKB-KW"/>
</dbReference>
<keyword evidence="2" id="KW-0964">Secreted</keyword>
<dbReference type="EMBL" id="MT725470">
    <property type="protein sequence ID" value="QNF22871.1"/>
    <property type="molecule type" value="mRNA"/>
</dbReference>
<comment type="subcellular location">
    <subcellularLocation>
        <location evidence="1">Secreted</location>
    </subcellularLocation>
</comment>
<reference evidence="7" key="1">
    <citation type="journal article" date="2020" name="Toxins">
        <title>Proteotranscriptomic Insights into the Venom Composition of the Wolf Spider Lycosa tarantula.</title>
        <authorList>
            <person name="Koua D."/>
            <person name="Mary R."/>
            <person name="Ebou A."/>
            <person name="Barrachina C."/>
            <person name="El Koulali K."/>
            <person name="Cazals G."/>
            <person name="Charnet P."/>
            <person name="Dutertre S."/>
        </authorList>
    </citation>
    <scope>NUCLEOTIDE SEQUENCE</scope>
    <source>
        <tissue evidence="7">Venom gland</tissue>
    </source>
</reference>
<organism evidence="7">
    <name type="scientific">Lycosa tarantula</name>
    <name type="common">Tarantula wolf spider</name>
    <name type="synonym">Aranea tarantula</name>
    <dbReference type="NCBI Taxonomy" id="332795"/>
    <lineage>
        <taxon>Eukaryota</taxon>
        <taxon>Metazoa</taxon>
        <taxon>Ecdysozoa</taxon>
        <taxon>Arthropoda</taxon>
        <taxon>Chelicerata</taxon>
        <taxon>Arachnida</taxon>
        <taxon>Araneae</taxon>
        <taxon>Araneomorphae</taxon>
        <taxon>Entelegynae</taxon>
        <taxon>Lycosoidea</taxon>
        <taxon>Lycosidae</taxon>
        <taxon>Lycosa</taxon>
    </lineage>
</organism>
<accession>A0A7G7FEV3</accession>
<evidence type="ECO:0000256" key="2">
    <source>
        <dbReference type="ARBA" id="ARBA00022525"/>
    </source>
</evidence>
<evidence type="ECO:0000256" key="5">
    <source>
        <dbReference type="ARBA" id="ARBA00023157"/>
    </source>
</evidence>
<dbReference type="InterPro" id="IPR011142">
    <property type="entry name" value="Spider_toxin_CSTX_Knottin_CS"/>
</dbReference>
<evidence type="ECO:0000256" key="4">
    <source>
        <dbReference type="ARBA" id="ARBA00022729"/>
    </source>
</evidence>
<evidence type="ECO:0000256" key="1">
    <source>
        <dbReference type="ARBA" id="ARBA00004613"/>
    </source>
</evidence>